<feature type="region of interest" description="Disordered" evidence="1">
    <location>
        <begin position="36"/>
        <end position="63"/>
    </location>
</feature>
<dbReference type="AlphaFoldDB" id="A0A0N8HZV6"/>
<dbReference type="STRING" id="699431.SY89_01306"/>
<dbReference type="InterPro" id="IPR011047">
    <property type="entry name" value="Quinoprotein_ADH-like_sf"/>
</dbReference>
<dbReference type="InterPro" id="IPR018391">
    <property type="entry name" value="PQQ_b-propeller_rpt"/>
</dbReference>
<dbReference type="InterPro" id="IPR015943">
    <property type="entry name" value="WD40/YVTN_repeat-like_dom_sf"/>
</dbReference>
<protein>
    <submittedName>
        <fullName evidence="3">Outer membrane assembly lipoprotein YfgL</fullName>
    </submittedName>
</protein>
<evidence type="ECO:0000256" key="1">
    <source>
        <dbReference type="SAM" id="MobiDB-lite"/>
    </source>
</evidence>
<dbReference type="EMBL" id="LGUC01000001">
    <property type="protein sequence ID" value="KPN30571.1"/>
    <property type="molecule type" value="Genomic_DNA"/>
</dbReference>
<evidence type="ECO:0000259" key="2">
    <source>
        <dbReference type="Pfam" id="PF13360"/>
    </source>
</evidence>
<dbReference type="RefSeq" id="WP_054583502.1">
    <property type="nucleotide sequence ID" value="NZ_LGUC01000001.1"/>
</dbReference>
<dbReference type="Gene3D" id="2.130.10.10">
    <property type="entry name" value="YVTN repeat-like/Quinoprotein amine dehydrogenase"/>
    <property type="match status" value="2"/>
</dbReference>
<keyword evidence="4" id="KW-1185">Reference proteome</keyword>
<dbReference type="SMART" id="SM00564">
    <property type="entry name" value="PQQ"/>
    <property type="match status" value="4"/>
</dbReference>
<dbReference type="PANTHER" id="PTHR34512:SF30">
    <property type="entry name" value="OUTER MEMBRANE PROTEIN ASSEMBLY FACTOR BAMB"/>
    <property type="match status" value="1"/>
</dbReference>
<dbReference type="InterPro" id="IPR002372">
    <property type="entry name" value="PQQ_rpt_dom"/>
</dbReference>
<gene>
    <name evidence="3" type="ORF">SY89_01306</name>
</gene>
<reference evidence="4" key="1">
    <citation type="submission" date="2013-11" db="EMBL/GenBank/DDBJ databases">
        <authorList>
            <person name="Hoang H.T."/>
            <person name="Killian M.L."/>
            <person name="Madson D.M."/>
            <person name="Arruda P.H.E."/>
            <person name="Sun D."/>
            <person name="Schwartz K.J."/>
            <person name="Yoon K."/>
        </authorList>
    </citation>
    <scope>NUCLEOTIDE SEQUENCE [LARGE SCALE GENOMIC DNA]</scope>
    <source>
        <strain evidence="4">CDK2</strain>
    </source>
</reference>
<dbReference type="Proteomes" id="UP000050535">
    <property type="component" value="Unassembled WGS sequence"/>
</dbReference>
<feature type="domain" description="Pyrrolo-quinoline quinone repeat" evidence="2">
    <location>
        <begin position="262"/>
        <end position="407"/>
    </location>
</feature>
<sequence>MHRRNYLKALAVAGTAGLAGCGGDSEGTATLPETVQQARDEAEETDTETATRTATPTEPPAVPLDWRTYARDATNARYVADQPDIAGEYEVNWAADVSSTSRVIAGDETLFVQSDRDHVASSLSAIDPDGEVRWTWDAGEIGGTVYADGAVAGLTRDGDVLVLDPKTGERTALVTDVETEPDVSLNQASESGLFVTVSSESYDPSELAIVDLTAGEIVHQSTVESMAGVYETLISDGEIILIGAAPVESTWQDNPMMVQRRDLETGDVLGSFERTWLREEEMGWADWSTVDGSTVFSVTDRSGMQYDDARNGMFAYDTDGSLHWRQPDLFVNKGVSPPLLDEDNVYLIAADTVLALDRESGDQQWQYETTGAFSPGSMVTDEALLVPDRYQSGEIRIHRIDPANGDADRVSMYESEGEGGLYDQPKVRLRPASEGIYVRGTQLRHLEPVETEA</sequence>
<organism evidence="3 4">
    <name type="scientific">Halolamina pelagica</name>
    <dbReference type="NCBI Taxonomy" id="699431"/>
    <lineage>
        <taxon>Archaea</taxon>
        <taxon>Methanobacteriati</taxon>
        <taxon>Methanobacteriota</taxon>
        <taxon>Stenosarchaea group</taxon>
        <taxon>Halobacteria</taxon>
        <taxon>Halobacteriales</taxon>
        <taxon>Haloferacaceae</taxon>
    </lineage>
</organism>
<dbReference type="OrthoDB" id="8638at2157"/>
<name>A0A0N8HZV6_9EURY</name>
<evidence type="ECO:0000313" key="4">
    <source>
        <dbReference type="Proteomes" id="UP000050535"/>
    </source>
</evidence>
<evidence type="ECO:0000313" key="3">
    <source>
        <dbReference type="EMBL" id="KPN30571.1"/>
    </source>
</evidence>
<proteinExistence type="predicted"/>
<comment type="caution">
    <text evidence="3">The sequence shown here is derived from an EMBL/GenBank/DDBJ whole genome shotgun (WGS) entry which is preliminary data.</text>
</comment>
<dbReference type="SUPFAM" id="SSF50998">
    <property type="entry name" value="Quinoprotein alcohol dehydrogenase-like"/>
    <property type="match status" value="1"/>
</dbReference>
<dbReference type="Pfam" id="PF13360">
    <property type="entry name" value="PQQ_2"/>
    <property type="match status" value="1"/>
</dbReference>
<accession>A0A0N8HZV6</accession>
<keyword evidence="3" id="KW-0449">Lipoprotein</keyword>
<dbReference type="PROSITE" id="PS51257">
    <property type="entry name" value="PROKAR_LIPOPROTEIN"/>
    <property type="match status" value="1"/>
</dbReference>
<dbReference type="PANTHER" id="PTHR34512">
    <property type="entry name" value="CELL SURFACE PROTEIN"/>
    <property type="match status" value="1"/>
</dbReference>